<dbReference type="GO" id="GO:0030246">
    <property type="term" value="F:carbohydrate binding"/>
    <property type="evidence" value="ECO:0007669"/>
    <property type="project" value="InterPro"/>
</dbReference>
<evidence type="ECO:0000313" key="6">
    <source>
        <dbReference type="EMBL" id="CAA9272483.1"/>
    </source>
</evidence>
<dbReference type="InterPro" id="IPR051054">
    <property type="entry name" value="SorC_transcr_regulators"/>
</dbReference>
<accession>A0A6J4JAR9</accession>
<evidence type="ECO:0000259" key="5">
    <source>
        <dbReference type="Pfam" id="PF04198"/>
    </source>
</evidence>
<dbReference type="Pfam" id="PF04198">
    <property type="entry name" value="Sugar-bind"/>
    <property type="match status" value="1"/>
</dbReference>
<keyword evidence="2" id="KW-0805">Transcription regulation</keyword>
<organism evidence="6">
    <name type="scientific">uncultured Mycobacteriales bacterium</name>
    <dbReference type="NCBI Taxonomy" id="581187"/>
    <lineage>
        <taxon>Bacteria</taxon>
        <taxon>Bacillati</taxon>
        <taxon>Actinomycetota</taxon>
        <taxon>Actinomycetes</taxon>
        <taxon>Mycobacteriales</taxon>
        <taxon>environmental samples</taxon>
    </lineage>
</organism>
<comment type="similarity">
    <text evidence="1">Belongs to the SorC transcriptional regulatory family.</text>
</comment>
<dbReference type="AlphaFoldDB" id="A0A6J4JAR9"/>
<dbReference type="Gene3D" id="3.40.50.1360">
    <property type="match status" value="1"/>
</dbReference>
<reference evidence="6" key="1">
    <citation type="submission" date="2020-02" db="EMBL/GenBank/DDBJ databases">
        <authorList>
            <person name="Meier V. D."/>
        </authorList>
    </citation>
    <scope>NUCLEOTIDE SEQUENCE</scope>
    <source>
        <strain evidence="6">AVDCRST_MAG41</strain>
    </source>
</reference>
<sequence>MARDPAGGPAQLVLTASVARRYYLDGRSKIEIAEEFALSRFKVARLLESARATGLVRIEIGYPGEVDLELSGLLQERFGLCHSVVVDTPDDDIGSLRRRLGAAAADLLGEIVTAEDVLGLGWSRSVSAVAAALTELAPTPVVQLTGALSRPDGDDGSVDVVRDVARISGGPAYFFHAPLLVPDPATARALRRQPEVARAFAQFRSVTKAVVGIGRWAPNQSTVYDAATDRERRALRRQGVCAEVSGVFLTEAGDTLPTALAERMIGVSAAQLRAMREVIGVPYDVVKAPAVRAALRSRLVSGLVTHTSLARALLTEG</sequence>
<dbReference type="SUPFAM" id="SSF100950">
    <property type="entry name" value="NagB/RpiA/CoA transferase-like"/>
    <property type="match status" value="1"/>
</dbReference>
<evidence type="ECO:0000256" key="3">
    <source>
        <dbReference type="ARBA" id="ARBA00023125"/>
    </source>
</evidence>
<dbReference type="PANTHER" id="PTHR34294">
    <property type="entry name" value="TRANSCRIPTIONAL REGULATOR-RELATED"/>
    <property type="match status" value="1"/>
</dbReference>
<proteinExistence type="inferred from homology"/>
<dbReference type="InterPro" id="IPR036388">
    <property type="entry name" value="WH-like_DNA-bd_sf"/>
</dbReference>
<dbReference type="PANTHER" id="PTHR34294:SF1">
    <property type="entry name" value="TRANSCRIPTIONAL REGULATOR LSRR"/>
    <property type="match status" value="1"/>
</dbReference>
<name>A0A6J4JAR9_9ACTN</name>
<dbReference type="EMBL" id="CADCTP010000275">
    <property type="protein sequence ID" value="CAA9272483.1"/>
    <property type="molecule type" value="Genomic_DNA"/>
</dbReference>
<evidence type="ECO:0000256" key="1">
    <source>
        <dbReference type="ARBA" id="ARBA00010466"/>
    </source>
</evidence>
<dbReference type="Gene3D" id="1.10.10.10">
    <property type="entry name" value="Winged helix-like DNA-binding domain superfamily/Winged helix DNA-binding domain"/>
    <property type="match status" value="1"/>
</dbReference>
<protein>
    <submittedName>
        <fullName evidence="6">Transcriptional regulator</fullName>
    </submittedName>
</protein>
<dbReference type="GO" id="GO:0003677">
    <property type="term" value="F:DNA binding"/>
    <property type="evidence" value="ECO:0007669"/>
    <property type="project" value="UniProtKB-KW"/>
</dbReference>
<dbReference type="InterPro" id="IPR007324">
    <property type="entry name" value="Sugar-bd_dom_put"/>
</dbReference>
<dbReference type="InterPro" id="IPR037171">
    <property type="entry name" value="NagB/RpiA_transferase-like"/>
</dbReference>
<keyword evidence="3" id="KW-0238">DNA-binding</keyword>
<gene>
    <name evidence="6" type="ORF">AVDCRST_MAG41-3060</name>
</gene>
<keyword evidence="4" id="KW-0804">Transcription</keyword>
<feature type="domain" description="Sugar-binding" evidence="5">
    <location>
        <begin position="67"/>
        <end position="314"/>
    </location>
</feature>
<evidence type="ECO:0000256" key="2">
    <source>
        <dbReference type="ARBA" id="ARBA00023015"/>
    </source>
</evidence>
<evidence type="ECO:0000256" key="4">
    <source>
        <dbReference type="ARBA" id="ARBA00023163"/>
    </source>
</evidence>